<reference evidence="2 4" key="1">
    <citation type="journal article" date="2015" name="Int. J. Syst. Evol. Microbiol.">
        <title>Exiguobacterium enclense sp. nov., isolated from sediment.</title>
        <authorList>
            <person name="Dastager S.G."/>
            <person name="Mawlankar R."/>
            <person name="Sonalkar V.V."/>
            <person name="Thorat M.N."/>
            <person name="Mual P."/>
            <person name="Verma A."/>
            <person name="Krishnamurthi S."/>
            <person name="Tang S.K."/>
            <person name="Li W.J."/>
        </authorList>
    </citation>
    <scope>NUCLEOTIDE SEQUENCE [LARGE SCALE GENOMIC DNA]</scope>
    <source>
        <strain evidence="2 4">NIO-1109</strain>
    </source>
</reference>
<evidence type="ECO:0000313" key="3">
    <source>
        <dbReference type="EMBL" id="MEI4462766.1"/>
    </source>
</evidence>
<name>A0A0V8GGT6_9BACL</name>
<dbReference type="EMBL" id="LNQL01000002">
    <property type="protein sequence ID" value="KSU49486.1"/>
    <property type="molecule type" value="Genomic_DNA"/>
</dbReference>
<keyword evidence="5" id="KW-1185">Reference proteome</keyword>
<keyword evidence="1" id="KW-0472">Membrane</keyword>
<keyword evidence="1" id="KW-0812">Transmembrane</keyword>
<organism evidence="2 4">
    <name type="scientific">Exiguobacterium indicum</name>
    <dbReference type="NCBI Taxonomy" id="296995"/>
    <lineage>
        <taxon>Bacteria</taxon>
        <taxon>Bacillati</taxon>
        <taxon>Bacillota</taxon>
        <taxon>Bacilli</taxon>
        <taxon>Bacillales</taxon>
        <taxon>Bacillales Family XII. Incertae Sedis</taxon>
        <taxon>Exiguobacterium</taxon>
    </lineage>
</organism>
<evidence type="ECO:0000313" key="4">
    <source>
        <dbReference type="Proteomes" id="UP000053797"/>
    </source>
</evidence>
<sequence>MQFLIFVVFAGAMYWFYYNFLLGYRKKNITMTFDDRFYSLDEHVAAIEQKLATGGHSARYLGDRRFEVDGKPYLFLERTVSVGGVPTQQTILEQQKK</sequence>
<dbReference type="EMBL" id="JBAWKY010000002">
    <property type="protein sequence ID" value="MEI4462766.1"/>
    <property type="molecule type" value="Genomic_DNA"/>
</dbReference>
<dbReference type="RefSeq" id="WP_055967286.1">
    <property type="nucleotide sequence ID" value="NZ_FMYN01000002.1"/>
</dbReference>
<comment type="caution">
    <text evidence="2">The sequence shown here is derived from an EMBL/GenBank/DDBJ whole genome shotgun (WGS) entry which is preliminary data.</text>
</comment>
<keyword evidence="1" id="KW-1133">Transmembrane helix</keyword>
<dbReference type="Proteomes" id="UP001387110">
    <property type="component" value="Unassembled WGS sequence"/>
</dbReference>
<proteinExistence type="predicted"/>
<accession>A0A0V8GGT6</accession>
<evidence type="ECO:0000256" key="1">
    <source>
        <dbReference type="SAM" id="Phobius"/>
    </source>
</evidence>
<feature type="transmembrane region" description="Helical" evidence="1">
    <location>
        <begin position="6"/>
        <end position="24"/>
    </location>
</feature>
<reference evidence="3 5" key="2">
    <citation type="submission" date="2023-12" db="EMBL/GenBank/DDBJ databases">
        <authorList>
            <person name="Easwaran N."/>
            <person name="Lazarus H.P.S."/>
        </authorList>
    </citation>
    <scope>NUCLEOTIDE SEQUENCE [LARGE SCALE GENOMIC DNA]</scope>
    <source>
        <strain evidence="3 5">VIT-2023</strain>
    </source>
</reference>
<dbReference type="AlphaFoldDB" id="A0A0V8GGT6"/>
<evidence type="ECO:0000313" key="5">
    <source>
        <dbReference type="Proteomes" id="UP001387110"/>
    </source>
</evidence>
<dbReference type="Proteomes" id="UP000053797">
    <property type="component" value="Unassembled WGS sequence"/>
</dbReference>
<gene>
    <name evidence="2" type="ORF">AS033_08955</name>
    <name evidence="3" type="ORF">SZL87_10045</name>
</gene>
<evidence type="ECO:0000313" key="2">
    <source>
        <dbReference type="EMBL" id="KSU49486.1"/>
    </source>
</evidence>
<dbReference type="OrthoDB" id="2969827at2"/>
<protein>
    <submittedName>
        <fullName evidence="2">Uncharacterized protein</fullName>
    </submittedName>
</protein>